<dbReference type="InterPro" id="IPR013762">
    <property type="entry name" value="Integrase-like_cat_sf"/>
</dbReference>
<evidence type="ECO:0000313" key="4">
    <source>
        <dbReference type="Proteomes" id="UP000324298"/>
    </source>
</evidence>
<evidence type="ECO:0000313" key="3">
    <source>
        <dbReference type="EMBL" id="KAA0890343.1"/>
    </source>
</evidence>
<dbReference type="OrthoDB" id="5391994at2"/>
<comment type="caution">
    <text evidence="3">The sequence shown here is derived from an EMBL/GenBank/DDBJ whole genome shotgun (WGS) entry which is preliminary data.</text>
</comment>
<dbReference type="AlphaFoldDB" id="A0A5A9XCN4"/>
<dbReference type="Proteomes" id="UP000324298">
    <property type="component" value="Unassembled WGS sequence"/>
</dbReference>
<keyword evidence="4" id="KW-1185">Reference proteome</keyword>
<dbReference type="GO" id="GO:0003677">
    <property type="term" value="F:DNA binding"/>
    <property type="evidence" value="ECO:0007669"/>
    <property type="project" value="InterPro"/>
</dbReference>
<reference evidence="3 4" key="1">
    <citation type="submission" date="2019-04" db="EMBL/GenBank/DDBJ databases">
        <title>Geobacter ruber sp. nov., ferric-reducing bacteria isolated from paddy soil.</title>
        <authorList>
            <person name="Xu Z."/>
            <person name="Masuda Y."/>
            <person name="Itoh H."/>
            <person name="Senoo K."/>
        </authorList>
    </citation>
    <scope>NUCLEOTIDE SEQUENCE [LARGE SCALE GENOMIC DNA]</scope>
    <source>
        <strain evidence="3 4">Red88</strain>
    </source>
</reference>
<dbReference type="Gene3D" id="1.10.443.10">
    <property type="entry name" value="Intergrase catalytic core"/>
    <property type="match status" value="1"/>
</dbReference>
<keyword evidence="1" id="KW-0233">DNA recombination</keyword>
<evidence type="ECO:0000256" key="1">
    <source>
        <dbReference type="ARBA" id="ARBA00023172"/>
    </source>
</evidence>
<protein>
    <recommendedName>
        <fullName evidence="2">Tyr recombinase domain-containing protein</fullName>
    </recommendedName>
</protein>
<dbReference type="InterPro" id="IPR011010">
    <property type="entry name" value="DNA_brk_join_enz"/>
</dbReference>
<dbReference type="InterPro" id="IPR002104">
    <property type="entry name" value="Integrase_catalytic"/>
</dbReference>
<sequence length="133" mass="15751">MVPPEKEYLFTRENGATFTAEKFLRQVWTRALTTAGVKYRKPYTTRHSFAAWALAIRCDQNRLANLMGHASKQMIYEVYGRYLEGVEQDRLKILAYFGRDFKRGWQKSLDYLRKLCESLYHAFWLEPAAPPQY</sequence>
<dbReference type="GO" id="GO:0006310">
    <property type="term" value="P:DNA recombination"/>
    <property type="evidence" value="ECO:0007669"/>
    <property type="project" value="UniProtKB-KW"/>
</dbReference>
<proteinExistence type="predicted"/>
<accession>A0A5A9XCN4</accession>
<name>A0A5A9XCN4_9BACT</name>
<gene>
    <name evidence="3" type="ORF">ET418_11765</name>
</gene>
<evidence type="ECO:0000259" key="2">
    <source>
        <dbReference type="Pfam" id="PF00589"/>
    </source>
</evidence>
<dbReference type="Pfam" id="PF00589">
    <property type="entry name" value="Phage_integrase"/>
    <property type="match status" value="1"/>
</dbReference>
<feature type="domain" description="Tyr recombinase" evidence="2">
    <location>
        <begin position="4"/>
        <end position="79"/>
    </location>
</feature>
<organism evidence="3 4">
    <name type="scientific">Oryzomonas rubra</name>
    <dbReference type="NCBI Taxonomy" id="2509454"/>
    <lineage>
        <taxon>Bacteria</taxon>
        <taxon>Pseudomonadati</taxon>
        <taxon>Thermodesulfobacteriota</taxon>
        <taxon>Desulfuromonadia</taxon>
        <taxon>Geobacterales</taxon>
        <taxon>Geobacteraceae</taxon>
        <taxon>Oryzomonas</taxon>
    </lineage>
</organism>
<dbReference type="SUPFAM" id="SSF56349">
    <property type="entry name" value="DNA breaking-rejoining enzymes"/>
    <property type="match status" value="1"/>
</dbReference>
<dbReference type="GO" id="GO:0015074">
    <property type="term" value="P:DNA integration"/>
    <property type="evidence" value="ECO:0007669"/>
    <property type="project" value="InterPro"/>
</dbReference>
<dbReference type="EMBL" id="SRSD01000007">
    <property type="protein sequence ID" value="KAA0890343.1"/>
    <property type="molecule type" value="Genomic_DNA"/>
</dbReference>